<reference evidence="1 2" key="1">
    <citation type="submission" date="2023-10" db="EMBL/GenBank/DDBJ databases">
        <title>Wastewater isolates of ESBL- and carbapenemase-producing Gram-negative bacteria from New Zealand.</title>
        <authorList>
            <person name="Straub C."/>
            <person name="Weaver L."/>
            <person name="Cornelius A."/>
            <person name="Mcgill E."/>
            <person name="Dyet K."/>
            <person name="White L."/>
            <person name="Pattis I."/>
        </authorList>
    </citation>
    <scope>NUCLEOTIDE SEQUENCE [LARGE SCALE GENOMIC DNA]</scope>
    <source>
        <strain evidence="1 2">ESBL09</strain>
    </source>
</reference>
<evidence type="ECO:0000313" key="1">
    <source>
        <dbReference type="EMBL" id="MEE9657563.1"/>
    </source>
</evidence>
<accession>A0AB35XEC8</accession>
<comment type="caution">
    <text evidence="1">The sequence shown here is derived from an EMBL/GenBank/DDBJ whole genome shotgun (WGS) entry which is preliminary data.</text>
</comment>
<proteinExistence type="predicted"/>
<dbReference type="EMBL" id="JAZKKV010000004">
    <property type="protein sequence ID" value="MEE9657563.1"/>
    <property type="molecule type" value="Genomic_DNA"/>
</dbReference>
<keyword evidence="2" id="KW-1185">Reference proteome</keyword>
<sequence>MCIMAAAQAVRADRHLNKYIRYNGMALSKRELVIRLVNEGRVPEQVEVDKVQPATRMQMFRWDNEQQREHERKRAAGGKKTQYRLSRHDGVFIEVSKTMHDFAAQLLAEKGVAHGH</sequence>
<gene>
    <name evidence="1" type="ORF">V4836_26275</name>
</gene>
<dbReference type="AlphaFoldDB" id="A0AB35XEC8"/>
<protein>
    <submittedName>
        <fullName evidence="1">Uncharacterized protein</fullName>
    </submittedName>
</protein>
<evidence type="ECO:0000313" key="2">
    <source>
        <dbReference type="Proteomes" id="UP001331691"/>
    </source>
</evidence>
<organism evidence="1 2">
    <name type="scientific">Kluyvera ascorbata</name>
    <dbReference type="NCBI Taxonomy" id="51288"/>
    <lineage>
        <taxon>Bacteria</taxon>
        <taxon>Pseudomonadati</taxon>
        <taxon>Pseudomonadota</taxon>
        <taxon>Gammaproteobacteria</taxon>
        <taxon>Enterobacterales</taxon>
        <taxon>Enterobacteriaceae</taxon>
        <taxon>Kluyvera</taxon>
    </lineage>
</organism>
<name>A0AB35XEC8_9ENTR</name>
<dbReference type="Proteomes" id="UP001331691">
    <property type="component" value="Unassembled WGS sequence"/>
</dbReference>
<dbReference type="RefSeq" id="WP_283669596.1">
    <property type="nucleotide sequence ID" value="NZ_JAZKKV010000004.1"/>
</dbReference>